<proteinExistence type="predicted"/>
<gene>
    <name evidence="1" type="ORF">M9H77_24522</name>
</gene>
<keyword evidence="2" id="KW-1185">Reference proteome</keyword>
<name>A0ACC0AWE6_CATRO</name>
<dbReference type="EMBL" id="CM044705">
    <property type="protein sequence ID" value="KAI5665199.1"/>
    <property type="molecule type" value="Genomic_DNA"/>
</dbReference>
<protein>
    <submittedName>
        <fullName evidence="1">Uncharacterized protein</fullName>
    </submittedName>
</protein>
<evidence type="ECO:0000313" key="2">
    <source>
        <dbReference type="Proteomes" id="UP001060085"/>
    </source>
</evidence>
<comment type="caution">
    <text evidence="1">The sequence shown here is derived from an EMBL/GenBank/DDBJ whole genome shotgun (WGS) entry which is preliminary data.</text>
</comment>
<reference evidence="2" key="1">
    <citation type="journal article" date="2023" name="Nat. Plants">
        <title>Single-cell RNA sequencing provides a high-resolution roadmap for understanding the multicellular compartmentation of specialized metabolism.</title>
        <authorList>
            <person name="Sun S."/>
            <person name="Shen X."/>
            <person name="Li Y."/>
            <person name="Li Y."/>
            <person name="Wang S."/>
            <person name="Li R."/>
            <person name="Zhang H."/>
            <person name="Shen G."/>
            <person name="Guo B."/>
            <person name="Wei J."/>
            <person name="Xu J."/>
            <person name="St-Pierre B."/>
            <person name="Chen S."/>
            <person name="Sun C."/>
        </authorList>
    </citation>
    <scope>NUCLEOTIDE SEQUENCE [LARGE SCALE GENOMIC DNA]</scope>
</reference>
<dbReference type="Proteomes" id="UP001060085">
    <property type="component" value="Linkage Group LG05"/>
</dbReference>
<sequence>MLTSCAIVPQTSRYEFFNPSINSKFVVSFRLRIQPHRSSCQLNRRGFAFRGIVAAGASVVAPSVMTEPSQGLERLPFKPEGYNFWTWNGRRIHYVVEGEGLPIVLVHGFGASAFHWRYNIPELAKHYKVYALDLLGFGWSEKALIDYDALVWRDQLVDFLKEIVKEPAVLVGNSRQTLSFQEPNIYILKWKVKLIIPLYFSLGGFTVLVAAAALPELVRGVALLNTAGQFGDAINENTESQETPLQKFILKPLKEIFQRIVLGFLFWQAKQPARVQSVLKSVYINSSNVDDYLINSITKPADDPNAGEVYYRLMTRFMSNQRKYTLDSVLSKLSCPLLLLWGDLDPWVGPAKANRIKEFYPNTTLVNLQAGHCPHDEVPELVNKVFCCSFWDAFESVKFMTFPAGTVDLDFLLSIVFHPFVLGLWTNLDKSTKLFNNHIGSESSDSTLQTCLSEGKGYHFPPCHILDLCGFRLLLDCPMDLSCLSIFSPVPIERNIVIDENRSSCACYTSLDSESTEMKGQKIEKLLDGSSLIHAEPWYRTVESLKLWDVSFIDVVLISSPMGMLGLPFLTRSKDFCAKIYATEVTKRFGQLMMEDLISMHKEFRQFYGLEGSEGPEWMKWDEIELLPSELKEILLGQDGSKLGGLMPLYSAADLKGCVKKVQSLKYAEEACYNGTLIIKAFSSGLDIGTSNWSINSPKQNVSYLSSSIFASAAAKNFDYNALQGSDVVLFSDFTACDYLDKYESDNNDSTPLDKHPSNPCDNDKNGKTVAEFLLNSDESAEEFEKLAFVCSCSLDSVTAGGSVLITIGRLGILMQLLEQISISIESSDLKVPVLIISSIAEELLAFLDVIPEWLCQQRQERVYVLNTC</sequence>
<organism evidence="1 2">
    <name type="scientific">Catharanthus roseus</name>
    <name type="common">Madagascar periwinkle</name>
    <name type="synonym">Vinca rosea</name>
    <dbReference type="NCBI Taxonomy" id="4058"/>
    <lineage>
        <taxon>Eukaryota</taxon>
        <taxon>Viridiplantae</taxon>
        <taxon>Streptophyta</taxon>
        <taxon>Embryophyta</taxon>
        <taxon>Tracheophyta</taxon>
        <taxon>Spermatophyta</taxon>
        <taxon>Magnoliopsida</taxon>
        <taxon>eudicotyledons</taxon>
        <taxon>Gunneridae</taxon>
        <taxon>Pentapetalae</taxon>
        <taxon>asterids</taxon>
        <taxon>lamiids</taxon>
        <taxon>Gentianales</taxon>
        <taxon>Apocynaceae</taxon>
        <taxon>Rauvolfioideae</taxon>
        <taxon>Vinceae</taxon>
        <taxon>Catharanthinae</taxon>
        <taxon>Catharanthus</taxon>
    </lineage>
</organism>
<accession>A0ACC0AWE6</accession>
<evidence type="ECO:0000313" key="1">
    <source>
        <dbReference type="EMBL" id="KAI5665199.1"/>
    </source>
</evidence>